<dbReference type="EMBL" id="BDDD01003410">
    <property type="protein sequence ID" value="GAV84952.1"/>
    <property type="molecule type" value="Genomic_DNA"/>
</dbReference>
<feature type="repeat" description="PPR" evidence="3">
    <location>
        <begin position="66"/>
        <end position="100"/>
    </location>
</feature>
<comment type="caution">
    <text evidence="4">The sequence shown here is derived from an EMBL/GenBank/DDBJ whole genome shotgun (WGS) entry which is preliminary data.</text>
</comment>
<dbReference type="InterPro" id="IPR011990">
    <property type="entry name" value="TPR-like_helical_dom_sf"/>
</dbReference>
<protein>
    <submittedName>
        <fullName evidence="4">PPR domain-containing protein</fullName>
    </submittedName>
</protein>
<dbReference type="NCBIfam" id="TIGR00756">
    <property type="entry name" value="PPR"/>
    <property type="match status" value="1"/>
</dbReference>
<dbReference type="PROSITE" id="PS51375">
    <property type="entry name" value="PPR"/>
    <property type="match status" value="1"/>
</dbReference>
<dbReference type="Pfam" id="PF01535">
    <property type="entry name" value="PPR"/>
    <property type="match status" value="2"/>
</dbReference>
<sequence>MSILLQGIVMLVMLILRYLCFKDMCRKGFRAEALTMDVFIGGLCDKRRVGEALEITRFSMRYLDFFPTWKSYLTKGLCSEGKVEEALKLHVEMVGQGFEPNFEIYEAFVDWYLKEGNVEMAAKLRKEMFDVQKQQEEE</sequence>
<dbReference type="InterPro" id="IPR002885">
    <property type="entry name" value="PPR_rpt"/>
</dbReference>
<dbReference type="Proteomes" id="UP000187406">
    <property type="component" value="Unassembled WGS sequence"/>
</dbReference>
<keyword evidence="5" id="KW-1185">Reference proteome</keyword>
<evidence type="ECO:0000256" key="2">
    <source>
        <dbReference type="ARBA" id="ARBA00022737"/>
    </source>
</evidence>
<dbReference type="PANTHER" id="PTHR46128:SF227">
    <property type="entry name" value="PENTACOTRIPEPTIDE-REPEAT REGION OF PRORP DOMAIN-CONTAINING PROTEIN"/>
    <property type="match status" value="1"/>
</dbReference>
<gene>
    <name evidence="4" type="ORF">CFOL_v3_28394</name>
</gene>
<reference evidence="5" key="1">
    <citation type="submission" date="2016-04" db="EMBL/GenBank/DDBJ databases">
        <title>Cephalotus genome sequencing.</title>
        <authorList>
            <person name="Fukushima K."/>
            <person name="Hasebe M."/>
            <person name="Fang X."/>
        </authorList>
    </citation>
    <scope>NUCLEOTIDE SEQUENCE [LARGE SCALE GENOMIC DNA]</scope>
    <source>
        <strain evidence="5">cv. St1</strain>
    </source>
</reference>
<dbReference type="AlphaFoldDB" id="A0A1Q3CXP2"/>
<evidence type="ECO:0000256" key="3">
    <source>
        <dbReference type="PROSITE-ProRule" id="PRU00708"/>
    </source>
</evidence>
<dbReference type="OrthoDB" id="1654349at2759"/>
<organism evidence="4 5">
    <name type="scientific">Cephalotus follicularis</name>
    <name type="common">Albany pitcher plant</name>
    <dbReference type="NCBI Taxonomy" id="3775"/>
    <lineage>
        <taxon>Eukaryota</taxon>
        <taxon>Viridiplantae</taxon>
        <taxon>Streptophyta</taxon>
        <taxon>Embryophyta</taxon>
        <taxon>Tracheophyta</taxon>
        <taxon>Spermatophyta</taxon>
        <taxon>Magnoliopsida</taxon>
        <taxon>eudicotyledons</taxon>
        <taxon>Gunneridae</taxon>
        <taxon>Pentapetalae</taxon>
        <taxon>rosids</taxon>
        <taxon>fabids</taxon>
        <taxon>Oxalidales</taxon>
        <taxon>Cephalotaceae</taxon>
        <taxon>Cephalotus</taxon>
    </lineage>
</organism>
<evidence type="ECO:0000313" key="5">
    <source>
        <dbReference type="Proteomes" id="UP000187406"/>
    </source>
</evidence>
<evidence type="ECO:0000256" key="1">
    <source>
        <dbReference type="ARBA" id="ARBA00007626"/>
    </source>
</evidence>
<dbReference type="PANTHER" id="PTHR46128">
    <property type="entry name" value="MITOCHONDRIAL GROUP I INTRON SPLICING FACTOR CCM1"/>
    <property type="match status" value="1"/>
</dbReference>
<evidence type="ECO:0000313" key="4">
    <source>
        <dbReference type="EMBL" id="GAV84952.1"/>
    </source>
</evidence>
<dbReference type="InterPro" id="IPR050872">
    <property type="entry name" value="PPR_P_subfamily"/>
</dbReference>
<keyword evidence="2" id="KW-0677">Repeat</keyword>
<dbReference type="InParanoid" id="A0A1Q3CXP2"/>
<dbReference type="Gene3D" id="1.25.40.10">
    <property type="entry name" value="Tetratricopeptide repeat domain"/>
    <property type="match status" value="1"/>
</dbReference>
<accession>A0A1Q3CXP2</accession>
<name>A0A1Q3CXP2_CEPFO</name>
<comment type="similarity">
    <text evidence="1">Belongs to the PPR family. P subfamily.</text>
</comment>
<proteinExistence type="inferred from homology"/>